<protein>
    <recommendedName>
        <fullName evidence="5">RNA-directed DNA polymerase</fullName>
    </recommendedName>
</protein>
<dbReference type="SUPFAM" id="SSF53098">
    <property type="entry name" value="Ribonuclease H-like"/>
    <property type="match status" value="1"/>
</dbReference>
<proteinExistence type="predicted"/>
<dbReference type="Proteomes" id="UP001160148">
    <property type="component" value="Unassembled WGS sequence"/>
</dbReference>
<feature type="domain" description="RNase H type-1" evidence="2">
    <location>
        <begin position="693"/>
        <end position="820"/>
    </location>
</feature>
<organism evidence="3 4">
    <name type="scientific">Macrosiphum euphorbiae</name>
    <name type="common">potato aphid</name>
    <dbReference type="NCBI Taxonomy" id="13131"/>
    <lineage>
        <taxon>Eukaryota</taxon>
        <taxon>Metazoa</taxon>
        <taxon>Ecdysozoa</taxon>
        <taxon>Arthropoda</taxon>
        <taxon>Hexapoda</taxon>
        <taxon>Insecta</taxon>
        <taxon>Pterygota</taxon>
        <taxon>Neoptera</taxon>
        <taxon>Paraneoptera</taxon>
        <taxon>Hemiptera</taxon>
        <taxon>Sternorrhyncha</taxon>
        <taxon>Aphidomorpha</taxon>
        <taxon>Aphidoidea</taxon>
        <taxon>Aphididae</taxon>
        <taxon>Macrosiphini</taxon>
        <taxon>Macrosiphum</taxon>
    </lineage>
</organism>
<evidence type="ECO:0000313" key="3">
    <source>
        <dbReference type="EMBL" id="CAI6352087.1"/>
    </source>
</evidence>
<dbReference type="AlphaFoldDB" id="A0AAV0W8G8"/>
<gene>
    <name evidence="3" type="ORF">MEUPH1_LOCUS8375</name>
</gene>
<dbReference type="PROSITE" id="PS50878">
    <property type="entry name" value="RT_POL"/>
    <property type="match status" value="1"/>
</dbReference>
<dbReference type="GO" id="GO:0042575">
    <property type="term" value="C:DNA polymerase complex"/>
    <property type="evidence" value="ECO:0007669"/>
    <property type="project" value="UniProtKB-ARBA"/>
</dbReference>
<dbReference type="Pfam" id="PF00078">
    <property type="entry name" value="RVT_1"/>
    <property type="match status" value="1"/>
</dbReference>
<dbReference type="GO" id="GO:0004523">
    <property type="term" value="F:RNA-DNA hybrid ribonuclease activity"/>
    <property type="evidence" value="ECO:0007669"/>
    <property type="project" value="InterPro"/>
</dbReference>
<sequence>MQVNPQSDTSTIEDDTAFISESIIRAAEVAIGKTTNSLKRNLVPWWNDQIKESIKQKNKALKTFQSSKNMSDLIKLKQLRAKTRYLVKRSKTDSWKTFTSCLGPKADSALIWRRVGSLRGFSKNHNIHIMKDTKLCTDPDEISNLLGDFFYHNSSDENYNTTFFKKNVHMRNQNLISSINPHLDEQKKLNSPIQLIDMFRVLSKCNSLAPGPDGIPYKFIHNLPMTALNAIIRVYNKIWSSGHIPRNWKHSIIIPILKPEKNKFDTKSYRPISLLNTLAKILEKIIDYRLRWFLEKNNFLDPRQNGFRRHRSTTNSLHDIQEEIHSTLEAKQMMGLIALDISKAYDTTWRPRIVKILSNIICKGNLFNFIQNFLTDRTFQVKCNGKLSKIYSQKNGVPQGSTLSVSLFLLAINDIPLVIQPPVMCTLFADDFNIFCRGINTNRTINYLQNAITALQDWSLVSGFSFSVEKSQCTFFTNKRNVVNTTIYMNNIPIPIKKSIKILGILFDSKNTWIPHLKAIRKESLIRINTLKCFAHKSWGSHSSSLLQIYKALILSKLEYNSFLFIKAKPSALKMIDTVHNTGLRLVTGAFRSSPIPSVLNIAGVAPLDIRRVHNTMLLAIRRTQNNLKVAKQITDSLNDTHFPYLDVIKNETPLTAPWLFNNHVNSELSELVKNDTSPIVFNQHLQSITSDLCDHTEIFTDGSKTDIGVGAAVVVKDYVSMLRLPNFCSIYSTEATAISYALDLIKTRRILKAAILSDSLSSLRSIENPFTPNEIARKIQNQLHNLTSSGYSIILIWIPSHSQITGNERADENARQAITSPDAIKLNAFTLHDAKSLSKTITNNLWLRTWRLGSTKLNEIKHTTLTWPSPSNTSRKIETAINRMRIGHTALTHQHLMRKEDPPMCTSCGTQLTIKHIISECRQFEREKREAGVSCILAEALQPANIQNTISFIINSNLINLL</sequence>
<dbReference type="SUPFAM" id="SSF56672">
    <property type="entry name" value="DNA/RNA polymerases"/>
    <property type="match status" value="1"/>
</dbReference>
<evidence type="ECO:0000259" key="2">
    <source>
        <dbReference type="PROSITE" id="PS50879"/>
    </source>
</evidence>
<dbReference type="CDD" id="cd01650">
    <property type="entry name" value="RT_nLTR_like"/>
    <property type="match status" value="1"/>
</dbReference>
<dbReference type="EMBL" id="CARXXK010000001">
    <property type="protein sequence ID" value="CAI6352087.1"/>
    <property type="molecule type" value="Genomic_DNA"/>
</dbReference>
<accession>A0AAV0W8G8</accession>
<evidence type="ECO:0000259" key="1">
    <source>
        <dbReference type="PROSITE" id="PS50878"/>
    </source>
</evidence>
<dbReference type="InterPro" id="IPR000477">
    <property type="entry name" value="RT_dom"/>
</dbReference>
<dbReference type="InterPro" id="IPR012337">
    <property type="entry name" value="RNaseH-like_sf"/>
</dbReference>
<dbReference type="PANTHER" id="PTHR19446">
    <property type="entry name" value="REVERSE TRANSCRIPTASES"/>
    <property type="match status" value="1"/>
</dbReference>
<dbReference type="InterPro" id="IPR043502">
    <property type="entry name" value="DNA/RNA_pol_sf"/>
</dbReference>
<evidence type="ECO:0008006" key="5">
    <source>
        <dbReference type="Google" id="ProtNLM"/>
    </source>
</evidence>
<reference evidence="3 4" key="1">
    <citation type="submission" date="2023-01" db="EMBL/GenBank/DDBJ databases">
        <authorList>
            <person name="Whitehead M."/>
        </authorList>
    </citation>
    <scope>NUCLEOTIDE SEQUENCE [LARGE SCALE GENOMIC DNA]</scope>
</reference>
<dbReference type="InterPro" id="IPR002156">
    <property type="entry name" value="RNaseH_domain"/>
</dbReference>
<comment type="caution">
    <text evidence="3">The sequence shown here is derived from an EMBL/GenBank/DDBJ whole genome shotgun (WGS) entry which is preliminary data.</text>
</comment>
<dbReference type="InterPro" id="IPR036397">
    <property type="entry name" value="RNaseH_sf"/>
</dbReference>
<feature type="domain" description="Reverse transcriptase" evidence="1">
    <location>
        <begin position="237"/>
        <end position="507"/>
    </location>
</feature>
<dbReference type="Gene3D" id="3.30.420.10">
    <property type="entry name" value="Ribonuclease H-like superfamily/Ribonuclease H"/>
    <property type="match status" value="1"/>
</dbReference>
<keyword evidence="4" id="KW-1185">Reference proteome</keyword>
<evidence type="ECO:0000313" key="4">
    <source>
        <dbReference type="Proteomes" id="UP001160148"/>
    </source>
</evidence>
<dbReference type="CDD" id="cd09276">
    <property type="entry name" value="Rnase_HI_RT_non_LTR"/>
    <property type="match status" value="1"/>
</dbReference>
<dbReference type="GO" id="GO:0003676">
    <property type="term" value="F:nucleic acid binding"/>
    <property type="evidence" value="ECO:0007669"/>
    <property type="project" value="InterPro"/>
</dbReference>
<name>A0AAV0W8G8_9HEMI</name>
<dbReference type="PROSITE" id="PS50879">
    <property type="entry name" value="RNASE_H_1"/>
    <property type="match status" value="1"/>
</dbReference>
<dbReference type="GO" id="GO:0071897">
    <property type="term" value="P:DNA biosynthetic process"/>
    <property type="evidence" value="ECO:0007669"/>
    <property type="project" value="UniProtKB-ARBA"/>
</dbReference>
<dbReference type="Pfam" id="PF00075">
    <property type="entry name" value="RNase_H"/>
    <property type="match status" value="1"/>
</dbReference>